<dbReference type="SUPFAM" id="SSF51182">
    <property type="entry name" value="RmlC-like cupins"/>
    <property type="match status" value="1"/>
</dbReference>
<dbReference type="KEGG" id="tig:THII_0790"/>
<dbReference type="PANTHER" id="PTHR41517">
    <property type="entry name" value="1,2-DIOXYGENASE PROTEIN-RELATED"/>
    <property type="match status" value="1"/>
</dbReference>
<name>A0A090AI89_9GAMM</name>
<organism evidence="1 2">
    <name type="scientific">Thioploca ingrica</name>
    <dbReference type="NCBI Taxonomy" id="40754"/>
    <lineage>
        <taxon>Bacteria</taxon>
        <taxon>Pseudomonadati</taxon>
        <taxon>Pseudomonadota</taxon>
        <taxon>Gammaproteobacteria</taxon>
        <taxon>Thiotrichales</taxon>
        <taxon>Thiotrichaceae</taxon>
        <taxon>Thioploca</taxon>
    </lineage>
</organism>
<dbReference type="Proteomes" id="UP000031623">
    <property type="component" value="Chromosome"/>
</dbReference>
<dbReference type="InterPro" id="IPR047183">
    <property type="entry name" value="GDO-like"/>
</dbReference>
<evidence type="ECO:0008006" key="3">
    <source>
        <dbReference type="Google" id="ProtNLM"/>
    </source>
</evidence>
<dbReference type="InterPro" id="IPR011051">
    <property type="entry name" value="RmlC_Cupin_sf"/>
</dbReference>
<dbReference type="HOGENOM" id="CLU_044268_0_0_6"/>
<proteinExistence type="predicted"/>
<dbReference type="OrthoDB" id="285029at2"/>
<evidence type="ECO:0000313" key="2">
    <source>
        <dbReference type="Proteomes" id="UP000031623"/>
    </source>
</evidence>
<accession>A0A090AI89</accession>
<reference evidence="1 2" key="1">
    <citation type="journal article" date="2014" name="ISME J.">
        <title>Ecophysiology of Thioploca ingrica as revealed by the complete genome sequence supplemented with proteomic evidence.</title>
        <authorList>
            <person name="Kojima H."/>
            <person name="Ogura Y."/>
            <person name="Yamamoto N."/>
            <person name="Togashi T."/>
            <person name="Mori H."/>
            <person name="Watanabe T."/>
            <person name="Nemoto F."/>
            <person name="Kurokawa K."/>
            <person name="Hayashi T."/>
            <person name="Fukui M."/>
        </authorList>
    </citation>
    <scope>NUCLEOTIDE SEQUENCE [LARGE SCALE GENOMIC DNA]</scope>
</reference>
<evidence type="ECO:0000313" key="1">
    <source>
        <dbReference type="EMBL" id="BAP55087.1"/>
    </source>
</evidence>
<keyword evidence="2" id="KW-1185">Reference proteome</keyword>
<dbReference type="Gene3D" id="2.60.120.10">
    <property type="entry name" value="Jelly Rolls"/>
    <property type="match status" value="2"/>
</dbReference>
<dbReference type="PANTHER" id="PTHR41517:SF1">
    <property type="entry name" value="CUPIN"/>
    <property type="match status" value="1"/>
</dbReference>
<dbReference type="EMBL" id="AP014633">
    <property type="protein sequence ID" value="BAP55087.1"/>
    <property type="molecule type" value="Genomic_DNA"/>
</dbReference>
<sequence>MNFINEQWAETAMTWEYAAAASPDLVDIPIQVFPSQLHEEGETRIIGLDLSEIIGTPYSATTPNLMANYLRICQNDKIQTVVQASSEVFFVMRGKGRTETDSGTLTWQPGDAFTLPINRGMTHYAQEDAALFWVHDAPLLQYLGAIPATPRFEPIYYSKSYLDREITRVREASIRENRNRNGVILGNPASEKNRTMTHTMWSLYNLLPKGAMQKPHRHNSVAIDLAVYAESGTYTLIGKEIDSQGNIINPVKAEWKPNTVFVTPPGLWHSHHNHSNSDAYVFPVQDAGIQIYMRTLDIQFVK</sequence>
<gene>
    <name evidence="1" type="ORF">THII_0790</name>
</gene>
<protein>
    <recommendedName>
        <fullName evidence="3">Gentisate 1,2-dioxygenase</fullName>
    </recommendedName>
</protein>
<dbReference type="AlphaFoldDB" id="A0A090AI89"/>
<dbReference type="InterPro" id="IPR014710">
    <property type="entry name" value="RmlC-like_jellyroll"/>
</dbReference>
<dbReference type="GO" id="GO:0051213">
    <property type="term" value="F:dioxygenase activity"/>
    <property type="evidence" value="ECO:0007669"/>
    <property type="project" value="InterPro"/>
</dbReference>